<dbReference type="AlphaFoldDB" id="A7ECP0"/>
<proteinExistence type="predicted"/>
<dbReference type="HOGENOM" id="CLU_3051787_0_0_1"/>
<dbReference type="RefSeq" id="XP_001596856.1">
    <property type="nucleotide sequence ID" value="XM_001596806.1"/>
</dbReference>
<evidence type="ECO:0000313" key="2">
    <source>
        <dbReference type="Proteomes" id="UP000001312"/>
    </source>
</evidence>
<gene>
    <name evidence="1" type="ORF">SS1G_03079</name>
</gene>
<dbReference type="KEGG" id="ssl:SS1G_03079"/>
<dbReference type="EMBL" id="CH476623">
    <property type="protein sequence ID" value="EDO00219.1"/>
    <property type="molecule type" value="Genomic_DNA"/>
</dbReference>
<dbReference type="GeneID" id="5492676"/>
<protein>
    <submittedName>
        <fullName evidence="1">Uncharacterized protein</fullName>
    </submittedName>
</protein>
<evidence type="ECO:0000313" key="1">
    <source>
        <dbReference type="EMBL" id="EDO00219.1"/>
    </source>
</evidence>
<name>A7ECP0_SCLS1</name>
<dbReference type="InParanoid" id="A7ECP0"/>
<accession>A7ECP0</accession>
<sequence length="54" mass="6375">MTFSVEISLSGDLPEYYLLLELLEAYMILLDKSDVLYRWKEYQVIHSTADSKMI</sequence>
<keyword evidence="2" id="KW-1185">Reference proteome</keyword>
<organism evidence="1 2">
    <name type="scientific">Sclerotinia sclerotiorum (strain ATCC 18683 / 1980 / Ss-1)</name>
    <name type="common">White mold</name>
    <name type="synonym">Whetzelinia sclerotiorum</name>
    <dbReference type="NCBI Taxonomy" id="665079"/>
    <lineage>
        <taxon>Eukaryota</taxon>
        <taxon>Fungi</taxon>
        <taxon>Dikarya</taxon>
        <taxon>Ascomycota</taxon>
        <taxon>Pezizomycotina</taxon>
        <taxon>Leotiomycetes</taxon>
        <taxon>Helotiales</taxon>
        <taxon>Sclerotiniaceae</taxon>
        <taxon>Sclerotinia</taxon>
    </lineage>
</organism>
<reference evidence="2" key="1">
    <citation type="journal article" date="2011" name="PLoS Genet.">
        <title>Genomic analysis of the necrotrophic fungal pathogens Sclerotinia sclerotiorum and Botrytis cinerea.</title>
        <authorList>
            <person name="Amselem J."/>
            <person name="Cuomo C.A."/>
            <person name="van Kan J.A."/>
            <person name="Viaud M."/>
            <person name="Benito E.P."/>
            <person name="Couloux A."/>
            <person name="Coutinho P.M."/>
            <person name="de Vries R.P."/>
            <person name="Dyer P.S."/>
            <person name="Fillinger S."/>
            <person name="Fournier E."/>
            <person name="Gout L."/>
            <person name="Hahn M."/>
            <person name="Kohn L."/>
            <person name="Lapalu N."/>
            <person name="Plummer K.M."/>
            <person name="Pradier J.M."/>
            <person name="Quevillon E."/>
            <person name="Sharon A."/>
            <person name="Simon A."/>
            <person name="ten Have A."/>
            <person name="Tudzynski B."/>
            <person name="Tudzynski P."/>
            <person name="Wincker P."/>
            <person name="Andrew M."/>
            <person name="Anthouard V."/>
            <person name="Beever R.E."/>
            <person name="Beffa R."/>
            <person name="Benoit I."/>
            <person name="Bouzid O."/>
            <person name="Brault B."/>
            <person name="Chen Z."/>
            <person name="Choquer M."/>
            <person name="Collemare J."/>
            <person name="Cotton P."/>
            <person name="Danchin E.G."/>
            <person name="Da Silva C."/>
            <person name="Gautier A."/>
            <person name="Giraud C."/>
            <person name="Giraud T."/>
            <person name="Gonzalez C."/>
            <person name="Grossetete S."/>
            <person name="Guldener U."/>
            <person name="Henrissat B."/>
            <person name="Howlett B.J."/>
            <person name="Kodira C."/>
            <person name="Kretschmer M."/>
            <person name="Lappartient A."/>
            <person name="Leroch M."/>
            <person name="Levis C."/>
            <person name="Mauceli E."/>
            <person name="Neuveglise C."/>
            <person name="Oeser B."/>
            <person name="Pearson M."/>
            <person name="Poulain J."/>
            <person name="Poussereau N."/>
            <person name="Quesneville H."/>
            <person name="Rascle C."/>
            <person name="Schumacher J."/>
            <person name="Segurens B."/>
            <person name="Sexton A."/>
            <person name="Silva E."/>
            <person name="Sirven C."/>
            <person name="Soanes D.M."/>
            <person name="Talbot N.J."/>
            <person name="Templeton M."/>
            <person name="Yandava C."/>
            <person name="Yarden O."/>
            <person name="Zeng Q."/>
            <person name="Rollins J.A."/>
            <person name="Lebrun M.H."/>
            <person name="Dickman M."/>
        </authorList>
    </citation>
    <scope>NUCLEOTIDE SEQUENCE [LARGE SCALE GENOMIC DNA]</scope>
    <source>
        <strain evidence="2">ATCC 18683 / 1980 / Ss-1</strain>
    </source>
</reference>
<dbReference type="Proteomes" id="UP000001312">
    <property type="component" value="Unassembled WGS sequence"/>
</dbReference>